<accession>A0A481YR60</accession>
<gene>
    <name evidence="1" type="ORF">LCMAC101_02860</name>
</gene>
<sequence>MSAAYPISSPVEITGTVPAPGQINFTDGTNVVEVKAPTTLSGTVTFTLPDADGTTGQSLQWPPSGDTMVWGNVSGNANSTLPVSFRFEGPTTTTSNTFVVFASFIYNGTDIDNTMTTGMVVVETSSGAATGQVELFDLTNSLIIATSAIFGPTSGVKIIVDMGTISNLPTGQALFEVQLRRPSAGGGNAGIHSFQAH</sequence>
<proteinExistence type="predicted"/>
<protein>
    <submittedName>
        <fullName evidence="1">Uncharacterized protein</fullName>
    </submittedName>
</protein>
<evidence type="ECO:0000313" key="1">
    <source>
        <dbReference type="EMBL" id="QBK85691.1"/>
    </source>
</evidence>
<dbReference type="EMBL" id="MK500327">
    <property type="protein sequence ID" value="QBK85691.1"/>
    <property type="molecule type" value="Genomic_DNA"/>
</dbReference>
<name>A0A481YR60_9VIRU</name>
<reference evidence="1" key="1">
    <citation type="journal article" date="2019" name="MBio">
        <title>Virus Genomes from Deep Sea Sediments Expand the Ocean Megavirome and Support Independent Origins of Viral Gigantism.</title>
        <authorList>
            <person name="Backstrom D."/>
            <person name="Yutin N."/>
            <person name="Jorgensen S.L."/>
            <person name="Dharamshi J."/>
            <person name="Homa F."/>
            <person name="Zaremba-Niedwiedzka K."/>
            <person name="Spang A."/>
            <person name="Wolf Y.I."/>
            <person name="Koonin E.V."/>
            <person name="Ettema T.J."/>
        </authorList>
    </citation>
    <scope>NUCLEOTIDE SEQUENCE</scope>
</reference>
<organism evidence="1">
    <name type="scientific">Marseillevirus LCMAC101</name>
    <dbReference type="NCBI Taxonomy" id="2506602"/>
    <lineage>
        <taxon>Viruses</taxon>
        <taxon>Varidnaviria</taxon>
        <taxon>Bamfordvirae</taxon>
        <taxon>Nucleocytoviricota</taxon>
        <taxon>Megaviricetes</taxon>
        <taxon>Pimascovirales</taxon>
        <taxon>Pimascovirales incertae sedis</taxon>
        <taxon>Marseilleviridae</taxon>
    </lineage>
</organism>